<feature type="region of interest" description="Disordered" evidence="1">
    <location>
        <begin position="416"/>
        <end position="461"/>
    </location>
</feature>
<evidence type="ECO:0000313" key="2">
    <source>
        <dbReference type="EMBL" id="QDZ21798.1"/>
    </source>
</evidence>
<feature type="compositionally biased region" description="Acidic residues" evidence="1">
    <location>
        <begin position="451"/>
        <end position="461"/>
    </location>
</feature>
<feature type="region of interest" description="Disordered" evidence="1">
    <location>
        <begin position="254"/>
        <end position="292"/>
    </location>
</feature>
<feature type="region of interest" description="Disordered" evidence="1">
    <location>
        <begin position="341"/>
        <end position="364"/>
    </location>
</feature>
<evidence type="ECO:0000256" key="1">
    <source>
        <dbReference type="SAM" id="MobiDB-lite"/>
    </source>
</evidence>
<keyword evidence="3" id="KW-1185">Reference proteome</keyword>
<dbReference type="GO" id="GO:0003729">
    <property type="term" value="F:mRNA binding"/>
    <property type="evidence" value="ECO:0007669"/>
    <property type="project" value="TreeGrafter"/>
</dbReference>
<dbReference type="GO" id="GO:0042175">
    <property type="term" value="C:nuclear outer membrane-endoplasmic reticulum membrane network"/>
    <property type="evidence" value="ECO:0007669"/>
    <property type="project" value="TreeGrafter"/>
</dbReference>
<dbReference type="PANTHER" id="PTHR31027">
    <property type="entry name" value="NUCLEAR SEGREGATION PROTEIN BFR1"/>
    <property type="match status" value="1"/>
</dbReference>
<sequence>MTAESKKRLTRPTRPDRSQLDAQIEKLRTQISKCHDKMGELKNKIDNIKEGRKGQGSATSGPRNKLIALRTELKGLFEEQNGIRTQLKALDAQKDAVRAQQKAIREKCQYVKVEDIDAAIERLENEMAHTSMPLNEEKKIVVQISELRKSKALVKELFESSGGAVDPAARDALYAQLKAVGEKITSLKAEEQEQRKIMDQIKAELGESKDEIPDLFKQKSDQYEIVKKCKETINKLRDEHRKVEDEYWTKERAWRAQAKEDRQKKWEAEQEERKKRDIERKQRQLDEAGEPFDREVTTCEQLVSYLKTFDKEEVAAEEVKSAPQAQDGMVVLNKKDAENEMDSWFTGSGKGKKKGGKKKATKPEKIVHSMDIISSFASLGLTAPTNKSGMSELITKLGEKKAEYLEKRKDEHVKRAAQKEAIAAQIAEGETKADEGEEKTNGTAEEKPEEAADAPEETAKE</sequence>
<dbReference type="GO" id="GO:0005783">
    <property type="term" value="C:endoplasmic reticulum"/>
    <property type="evidence" value="ECO:0007669"/>
    <property type="project" value="TreeGrafter"/>
</dbReference>
<evidence type="ECO:0000313" key="3">
    <source>
        <dbReference type="Proteomes" id="UP000316726"/>
    </source>
</evidence>
<proteinExistence type="predicted"/>
<feature type="region of interest" description="Disordered" evidence="1">
    <location>
        <begin position="42"/>
        <end position="63"/>
    </location>
</feature>
<feature type="compositionally biased region" description="Basic and acidic residues" evidence="1">
    <location>
        <begin position="429"/>
        <end position="450"/>
    </location>
</feature>
<feature type="compositionally biased region" description="Basic and acidic residues" evidence="1">
    <location>
        <begin position="42"/>
        <end position="53"/>
    </location>
</feature>
<dbReference type="EMBL" id="CP031039">
    <property type="protein sequence ID" value="QDZ21798.1"/>
    <property type="molecule type" value="Genomic_DNA"/>
</dbReference>
<feature type="compositionally biased region" description="Low complexity" evidence="1">
    <location>
        <begin position="419"/>
        <end position="428"/>
    </location>
</feature>
<feature type="compositionally biased region" description="Basic residues" evidence="1">
    <location>
        <begin position="350"/>
        <end position="360"/>
    </location>
</feature>
<gene>
    <name evidence="2" type="ORF">A3770_06p43160</name>
</gene>
<dbReference type="OrthoDB" id="2195113at2759"/>
<dbReference type="GO" id="GO:1990904">
    <property type="term" value="C:ribonucleoprotein complex"/>
    <property type="evidence" value="ECO:0007669"/>
    <property type="project" value="TreeGrafter"/>
</dbReference>
<dbReference type="PANTHER" id="PTHR31027:SF2">
    <property type="entry name" value="LEBERCILIN DOMAIN-CONTAINING PROTEIN"/>
    <property type="match status" value="1"/>
</dbReference>
<dbReference type="GO" id="GO:0008298">
    <property type="term" value="P:intracellular mRNA localization"/>
    <property type="evidence" value="ECO:0007669"/>
    <property type="project" value="TreeGrafter"/>
</dbReference>
<organism evidence="2 3">
    <name type="scientific">Chloropicon primus</name>
    <dbReference type="NCBI Taxonomy" id="1764295"/>
    <lineage>
        <taxon>Eukaryota</taxon>
        <taxon>Viridiplantae</taxon>
        <taxon>Chlorophyta</taxon>
        <taxon>Chloropicophyceae</taxon>
        <taxon>Chloropicales</taxon>
        <taxon>Chloropicaceae</taxon>
        <taxon>Chloropicon</taxon>
    </lineage>
</organism>
<feature type="region of interest" description="Disordered" evidence="1">
    <location>
        <begin position="1"/>
        <end position="22"/>
    </location>
</feature>
<name>A0A5B8MMD2_9CHLO</name>
<dbReference type="AlphaFoldDB" id="A0A5B8MMD2"/>
<reference evidence="2 3" key="1">
    <citation type="submission" date="2018-07" db="EMBL/GenBank/DDBJ databases">
        <title>The complete nuclear genome of the prasinophyte Chloropicon primus (CCMP1205).</title>
        <authorList>
            <person name="Pombert J.-F."/>
            <person name="Otis C."/>
            <person name="Turmel M."/>
            <person name="Lemieux C."/>
        </authorList>
    </citation>
    <scope>NUCLEOTIDE SEQUENCE [LARGE SCALE GENOMIC DNA]</scope>
    <source>
        <strain evidence="2 3">CCMP1205</strain>
    </source>
</reference>
<dbReference type="STRING" id="1764295.A0A5B8MMD2"/>
<protein>
    <recommendedName>
        <fullName evidence="4">Nuclear segregation protein Bfr1</fullName>
    </recommendedName>
</protein>
<accession>A0A5B8MMD2</accession>
<dbReference type="Proteomes" id="UP000316726">
    <property type="component" value="Chromosome 6"/>
</dbReference>
<dbReference type="InterPro" id="IPR039604">
    <property type="entry name" value="Bfr1"/>
</dbReference>
<evidence type="ECO:0008006" key="4">
    <source>
        <dbReference type="Google" id="ProtNLM"/>
    </source>
</evidence>